<feature type="region of interest" description="Disordered" evidence="1">
    <location>
        <begin position="36"/>
        <end position="55"/>
    </location>
</feature>
<feature type="compositionally biased region" description="Polar residues" evidence="1">
    <location>
        <begin position="38"/>
        <end position="48"/>
    </location>
</feature>
<dbReference type="AlphaFoldDB" id="W9HFE9"/>
<evidence type="ECO:0000313" key="3">
    <source>
        <dbReference type="Proteomes" id="UP000030753"/>
    </source>
</evidence>
<proteinExistence type="predicted"/>
<evidence type="ECO:0000313" key="2">
    <source>
        <dbReference type="EMBL" id="EWY79720.1"/>
    </source>
</evidence>
<dbReference type="EMBL" id="JH717856">
    <property type="protein sequence ID" value="EWY79720.1"/>
    <property type="molecule type" value="Genomic_DNA"/>
</dbReference>
<organism evidence="2 3">
    <name type="scientific">Fusarium oxysporum NRRL 32931</name>
    <dbReference type="NCBI Taxonomy" id="660029"/>
    <lineage>
        <taxon>Eukaryota</taxon>
        <taxon>Fungi</taxon>
        <taxon>Dikarya</taxon>
        <taxon>Ascomycota</taxon>
        <taxon>Pezizomycotina</taxon>
        <taxon>Sordariomycetes</taxon>
        <taxon>Hypocreomycetidae</taxon>
        <taxon>Hypocreales</taxon>
        <taxon>Nectriaceae</taxon>
        <taxon>Fusarium</taxon>
        <taxon>Fusarium oxysporum species complex</taxon>
    </lineage>
</organism>
<protein>
    <recommendedName>
        <fullName evidence="4">Copper-fist domain-containing protein</fullName>
    </recommendedName>
</protein>
<name>W9HFE9_FUSOX</name>
<dbReference type="HOGENOM" id="CLU_091766_0_0_1"/>
<evidence type="ECO:0008006" key="4">
    <source>
        <dbReference type="Google" id="ProtNLM"/>
    </source>
</evidence>
<accession>W9HFE9</accession>
<dbReference type="Proteomes" id="UP000030753">
    <property type="component" value="Unassembled WGS sequence"/>
</dbReference>
<reference evidence="2 3" key="1">
    <citation type="submission" date="2011-06" db="EMBL/GenBank/DDBJ databases">
        <title>The Genome Sequence of Fusarium oxysporum FOSC 3-a.</title>
        <authorList>
            <consortium name="The Broad Institute Genome Sequencing Platform"/>
            <person name="Ma L.-J."/>
            <person name="Gale L.R."/>
            <person name="Schwartz D.C."/>
            <person name="Zhou S."/>
            <person name="Corby-Kistler H."/>
            <person name="Young S.K."/>
            <person name="Zeng Q."/>
            <person name="Gargeya S."/>
            <person name="Fitzgerald M."/>
            <person name="Haas B."/>
            <person name="Abouelleil A."/>
            <person name="Alvarado L."/>
            <person name="Arachchi H.M."/>
            <person name="Berlin A."/>
            <person name="Brown A."/>
            <person name="Chapman S.B."/>
            <person name="Chen Z."/>
            <person name="Dunbar C."/>
            <person name="Freedman E."/>
            <person name="Gearin G."/>
            <person name="Gellesch M."/>
            <person name="Goldberg J."/>
            <person name="Griggs A."/>
            <person name="Gujja S."/>
            <person name="Heiman D."/>
            <person name="Howarth C."/>
            <person name="Larson L."/>
            <person name="Lui A."/>
            <person name="MacDonald P.J.P."/>
            <person name="Mehta T."/>
            <person name="Montmayeur A."/>
            <person name="Murphy C."/>
            <person name="Neiman D."/>
            <person name="Pearson M."/>
            <person name="Priest M."/>
            <person name="Roberts A."/>
            <person name="Saif S."/>
            <person name="Shea T."/>
            <person name="Shenoy N."/>
            <person name="Sisk P."/>
            <person name="Stolte C."/>
            <person name="Sykes S."/>
            <person name="Wortman J."/>
            <person name="Nusbaum C."/>
            <person name="Birren B."/>
        </authorList>
    </citation>
    <scope>NUCLEOTIDE SEQUENCE [LARGE SCALE GENOMIC DNA]</scope>
    <source>
        <strain evidence="3">FOSC 3-a</strain>
    </source>
</reference>
<evidence type="ECO:0000256" key="1">
    <source>
        <dbReference type="SAM" id="MobiDB-lite"/>
    </source>
</evidence>
<sequence length="208" mass="23051">MLKQFGREQCNCSEGGTCKCAYKSDQRAIDNVLRPMSKSKSSTPSAILSLTEPEPGTTDIVPIPLESGCCGNVAPAHNSTESVGTDPVPSRANQSDWLSDDMLDIWTMPSKGSLHNSRSHGTHHWMGTLDLITGVGRNDQAHMTIPTFDDPLLTIDPFGLGDLFSEQPQVEWGHDHADAAQMTMFNNWEPSEFTATNYNYHEQWFNQH</sequence>
<gene>
    <name evidence="2" type="ORF">FOYG_17115</name>
</gene>